<feature type="domain" description="ORC1/DEAH AAA+ ATPase" evidence="2">
    <location>
        <begin position="165"/>
        <end position="312"/>
    </location>
</feature>
<sequence>MRQEHGANSFAHQEYHPSEQVPDRGWDRRLIAEHEAVYRQDEVGPYASNLCVLAMPRMLPDSEVFAKLANVPAKRDAEFFALPAHIRRDAVTDVRELFVPTEENVENFGALYAALRLSYLHRHPGNRETMLFLSALASIDADNVTEANARYLPRLSCSGGGSMGILMAGAPGCGKTTLLDRLDAYLGNARVIFHTAIDGRSCIWPQVPIVRVQVPETKTVRALAGGIAAQIDALARTNLHATLAEKRNRGYYMVRTAQIVSAYMVGLIVVEDLQHLATAHGDATPLLNWLGGLMELTGIPVVTVATHKVHRVIHSDSGIGSKLTSGGKLNVDYLPLALDYLRLLKAAWALRVSHPDAKMPAILPAICHKYTAGNRRYTREYLESLFTAMSRLKEGQPITKQYLEEHAREVLQDKRPTVVAVHKWKTALPLTEKERERFAEYIDTSVVRSRG</sequence>
<dbReference type="AlphaFoldDB" id="A0A1U9UIT2"/>
<name>A0A1U9UIT2_CUPNE</name>
<dbReference type="KEGG" id="cuh:BJN34_01540"/>
<dbReference type="Proteomes" id="UP000189627">
    <property type="component" value="Chromosome 1"/>
</dbReference>
<organism evidence="3 4">
    <name type="scientific">Cupriavidus necator</name>
    <name type="common">Alcaligenes eutrophus</name>
    <name type="synonym">Ralstonia eutropha</name>
    <dbReference type="NCBI Taxonomy" id="106590"/>
    <lineage>
        <taxon>Bacteria</taxon>
        <taxon>Pseudomonadati</taxon>
        <taxon>Pseudomonadota</taxon>
        <taxon>Betaproteobacteria</taxon>
        <taxon>Burkholderiales</taxon>
        <taxon>Burkholderiaceae</taxon>
        <taxon>Cupriavidus</taxon>
    </lineage>
</organism>
<dbReference type="SUPFAM" id="SSF52540">
    <property type="entry name" value="P-loop containing nucleoside triphosphate hydrolases"/>
    <property type="match status" value="1"/>
</dbReference>
<dbReference type="RefSeq" id="WP_164704806.1">
    <property type="nucleotide sequence ID" value="NZ_CP017757.2"/>
</dbReference>
<dbReference type="GO" id="GO:0016887">
    <property type="term" value="F:ATP hydrolysis activity"/>
    <property type="evidence" value="ECO:0007669"/>
    <property type="project" value="InterPro"/>
</dbReference>
<accession>A0A1U9UIT2</accession>
<evidence type="ECO:0000259" key="2">
    <source>
        <dbReference type="Pfam" id="PF13401"/>
    </source>
</evidence>
<feature type="compositionally biased region" description="Basic and acidic residues" evidence="1">
    <location>
        <begin position="13"/>
        <end position="22"/>
    </location>
</feature>
<evidence type="ECO:0000313" key="4">
    <source>
        <dbReference type="Proteomes" id="UP000189627"/>
    </source>
</evidence>
<evidence type="ECO:0000256" key="1">
    <source>
        <dbReference type="SAM" id="MobiDB-lite"/>
    </source>
</evidence>
<dbReference type="InterPro" id="IPR027417">
    <property type="entry name" value="P-loop_NTPase"/>
</dbReference>
<dbReference type="EMBL" id="CP017757">
    <property type="protein sequence ID" value="AQV92573.1"/>
    <property type="molecule type" value="Genomic_DNA"/>
</dbReference>
<dbReference type="InterPro" id="IPR049945">
    <property type="entry name" value="AAA_22"/>
</dbReference>
<reference evidence="4" key="1">
    <citation type="submission" date="2017-02" db="EMBL/GenBank/DDBJ databases">
        <title>Complete genome sequence of Cupriavidus necator strain NH9, a 3-chlorobenzoate degrader.</title>
        <authorList>
            <person name="Moriuchi R."/>
            <person name="Dohra H."/>
            <person name="Ogawa N."/>
        </authorList>
    </citation>
    <scope>NUCLEOTIDE SEQUENCE [LARGE SCALE GENOMIC DNA]</scope>
    <source>
        <strain evidence="4">NH9</strain>
    </source>
</reference>
<feature type="region of interest" description="Disordered" evidence="1">
    <location>
        <begin position="1"/>
        <end position="22"/>
    </location>
</feature>
<protein>
    <recommendedName>
        <fullName evidence="2">ORC1/DEAH AAA+ ATPase domain-containing protein</fullName>
    </recommendedName>
</protein>
<gene>
    <name evidence="3" type="ORF">BJN34_01540</name>
</gene>
<proteinExistence type="predicted"/>
<dbReference type="Pfam" id="PF13401">
    <property type="entry name" value="AAA_22"/>
    <property type="match status" value="1"/>
</dbReference>
<dbReference type="Gene3D" id="3.40.50.300">
    <property type="entry name" value="P-loop containing nucleotide triphosphate hydrolases"/>
    <property type="match status" value="1"/>
</dbReference>
<evidence type="ECO:0000313" key="3">
    <source>
        <dbReference type="EMBL" id="AQV92573.1"/>
    </source>
</evidence>